<dbReference type="PANTHER" id="PTHR43283">
    <property type="entry name" value="BETA-LACTAMASE-RELATED"/>
    <property type="match status" value="1"/>
</dbReference>
<dbReference type="InterPro" id="IPR012338">
    <property type="entry name" value="Beta-lactam/transpept-like"/>
</dbReference>
<dbReference type="SUPFAM" id="SSF56601">
    <property type="entry name" value="beta-lactamase/transpeptidase-like"/>
    <property type="match status" value="1"/>
</dbReference>
<feature type="compositionally biased region" description="Low complexity" evidence="1">
    <location>
        <begin position="70"/>
        <end position="81"/>
    </location>
</feature>
<dbReference type="InterPro" id="IPR050789">
    <property type="entry name" value="Diverse_Enzym_Activities"/>
</dbReference>
<evidence type="ECO:0000313" key="3">
    <source>
        <dbReference type="EMBL" id="SVB32964.1"/>
    </source>
</evidence>
<reference evidence="3" key="1">
    <citation type="submission" date="2018-05" db="EMBL/GenBank/DDBJ databases">
        <authorList>
            <person name="Lanie J.A."/>
            <person name="Ng W.-L."/>
            <person name="Kazmierczak K.M."/>
            <person name="Andrzejewski T.M."/>
            <person name="Davidsen T.M."/>
            <person name="Wayne K.J."/>
            <person name="Tettelin H."/>
            <person name="Glass J.I."/>
            <person name="Rusch D."/>
            <person name="Podicherti R."/>
            <person name="Tsui H.-C.T."/>
            <person name="Winkler M.E."/>
        </authorList>
    </citation>
    <scope>NUCLEOTIDE SEQUENCE</scope>
</reference>
<evidence type="ECO:0000256" key="1">
    <source>
        <dbReference type="SAM" id="MobiDB-lite"/>
    </source>
</evidence>
<feature type="domain" description="Beta-lactamase-related" evidence="2">
    <location>
        <begin position="144"/>
        <end position="290"/>
    </location>
</feature>
<dbReference type="Gene3D" id="3.40.710.10">
    <property type="entry name" value="DD-peptidase/beta-lactamase superfamily"/>
    <property type="match status" value="1"/>
</dbReference>
<dbReference type="PROSITE" id="PS51257">
    <property type="entry name" value="PROKAR_LIPOPROTEIN"/>
    <property type="match status" value="1"/>
</dbReference>
<dbReference type="AlphaFoldDB" id="A0A382D4J4"/>
<name>A0A382D4J4_9ZZZZ</name>
<organism evidence="3">
    <name type="scientific">marine metagenome</name>
    <dbReference type="NCBI Taxonomy" id="408172"/>
    <lineage>
        <taxon>unclassified sequences</taxon>
        <taxon>metagenomes</taxon>
        <taxon>ecological metagenomes</taxon>
    </lineage>
</organism>
<gene>
    <name evidence="3" type="ORF">METZ01_LOCUS185818</name>
</gene>
<protein>
    <recommendedName>
        <fullName evidence="2">Beta-lactamase-related domain-containing protein</fullName>
    </recommendedName>
</protein>
<feature type="region of interest" description="Disordered" evidence="1">
    <location>
        <begin position="37"/>
        <end position="112"/>
    </location>
</feature>
<dbReference type="Pfam" id="PF00144">
    <property type="entry name" value="Beta-lactamase"/>
    <property type="match status" value="1"/>
</dbReference>
<feature type="compositionally biased region" description="Low complexity" evidence="1">
    <location>
        <begin position="88"/>
        <end position="99"/>
    </location>
</feature>
<dbReference type="InterPro" id="IPR001466">
    <property type="entry name" value="Beta-lactam-related"/>
</dbReference>
<proteinExistence type="predicted"/>
<accession>A0A382D4J4</accession>
<sequence>MKLSVILAVLIGILVLACSSAATAPAKSTPKINATAEATLLEDKPPLPTATRYLTDTRVPPPTNTPKSGPKNTPAPATKPTQSPESGPKNTPAPTTKPTQFPDVTQIRKPTEFVSSKDYREFDTGLRTLFQTAVDNEFLALEEKAGLSVAVYTDKKLWTYATGEADNNVRMTVDTPLLISSTSKTFLSALILSQIETGLYELTDSLGTVLKNHPDFLSFEPDKVNPEVTIEQMLTMSSGMADFSYNMAGKSASFKEPVWSPFDTVNLIQSPYSAPGAFKYNDTNVVLLGIV</sequence>
<feature type="non-terminal residue" evidence="3">
    <location>
        <position position="291"/>
    </location>
</feature>
<dbReference type="PANTHER" id="PTHR43283:SF7">
    <property type="entry name" value="BETA-LACTAMASE-RELATED DOMAIN-CONTAINING PROTEIN"/>
    <property type="match status" value="1"/>
</dbReference>
<dbReference type="EMBL" id="UINC01037453">
    <property type="protein sequence ID" value="SVB32964.1"/>
    <property type="molecule type" value="Genomic_DNA"/>
</dbReference>
<evidence type="ECO:0000259" key="2">
    <source>
        <dbReference type="Pfam" id="PF00144"/>
    </source>
</evidence>